<protein>
    <submittedName>
        <fullName evidence="1">Uncharacterized protein</fullName>
    </submittedName>
</protein>
<dbReference type="RefSeq" id="WP_000564633.1">
    <property type="nucleotide sequence ID" value="NZ_JAAKFZ010000001.1"/>
</dbReference>
<sequence>MIDENETVVTLSDLKQLGKQGGATALLEDGTLITLRARHATRRTKGYVDGILKEIDVIIPYPRILNQIRTIKSQNTLVARRINRQSPLRLTGRGYHRKGKE</sequence>
<dbReference type="Proteomes" id="UP000479499">
    <property type="component" value="Unassembled WGS sequence"/>
</dbReference>
<dbReference type="EMBL" id="JAAKFZ010000001">
    <property type="protein sequence ID" value="NGL83172.1"/>
    <property type="molecule type" value="Genomic_DNA"/>
</dbReference>
<accession>A0A6M1KHJ2</accession>
<proteinExistence type="predicted"/>
<organism evidence="1 2">
    <name type="scientific">Streptococcus equi subsp. ruminatorum</name>
    <dbReference type="NCBI Taxonomy" id="254358"/>
    <lineage>
        <taxon>Bacteria</taxon>
        <taxon>Bacillati</taxon>
        <taxon>Bacillota</taxon>
        <taxon>Bacilli</taxon>
        <taxon>Lactobacillales</taxon>
        <taxon>Streptococcaceae</taxon>
        <taxon>Streptococcus</taxon>
    </lineage>
</organism>
<dbReference type="AlphaFoldDB" id="A0A6M1KHJ2"/>
<name>A0A6M1KHJ2_9STRE</name>
<gene>
    <name evidence="1" type="ORF">G5B50_00050</name>
</gene>
<comment type="caution">
    <text evidence="1">The sequence shown here is derived from an EMBL/GenBank/DDBJ whole genome shotgun (WGS) entry which is preliminary data.</text>
</comment>
<evidence type="ECO:0000313" key="1">
    <source>
        <dbReference type="EMBL" id="NGL83172.1"/>
    </source>
</evidence>
<reference evidence="1 2" key="1">
    <citation type="submission" date="2020-02" db="EMBL/GenBank/DDBJ databases">
        <title>M-like protein SrM is not crucial to the virulence of a novel isolate of Streptococcus equi subsp. ruminatorum from Macaca mulatta.</title>
        <authorList>
            <person name="Guo G."/>
            <person name="Cheng L."/>
            <person name="Zhang W."/>
        </authorList>
    </citation>
    <scope>NUCLEOTIDE SEQUENCE [LARGE SCALE GENOMIC DNA]</scope>
    <source>
        <strain evidence="1 2">FJ1804</strain>
    </source>
</reference>
<evidence type="ECO:0000313" key="2">
    <source>
        <dbReference type="Proteomes" id="UP000479499"/>
    </source>
</evidence>